<protein>
    <submittedName>
        <fullName evidence="1">Uncharacterized protein</fullName>
    </submittedName>
</protein>
<dbReference type="EMBL" id="CM046400">
    <property type="protein sequence ID" value="KAI8524802.1"/>
    <property type="molecule type" value="Genomic_DNA"/>
</dbReference>
<evidence type="ECO:0000313" key="2">
    <source>
        <dbReference type="Proteomes" id="UP001062846"/>
    </source>
</evidence>
<name>A0ACC0L8U4_RHOML</name>
<reference evidence="1" key="1">
    <citation type="submission" date="2022-02" db="EMBL/GenBank/DDBJ databases">
        <title>Plant Genome Project.</title>
        <authorList>
            <person name="Zhang R.-G."/>
        </authorList>
    </citation>
    <scope>NUCLEOTIDE SEQUENCE</scope>
    <source>
        <strain evidence="1">AT1</strain>
    </source>
</reference>
<organism evidence="1 2">
    <name type="scientific">Rhododendron molle</name>
    <name type="common">Chinese azalea</name>
    <name type="synonym">Azalea mollis</name>
    <dbReference type="NCBI Taxonomy" id="49168"/>
    <lineage>
        <taxon>Eukaryota</taxon>
        <taxon>Viridiplantae</taxon>
        <taxon>Streptophyta</taxon>
        <taxon>Embryophyta</taxon>
        <taxon>Tracheophyta</taxon>
        <taxon>Spermatophyta</taxon>
        <taxon>Magnoliopsida</taxon>
        <taxon>eudicotyledons</taxon>
        <taxon>Gunneridae</taxon>
        <taxon>Pentapetalae</taxon>
        <taxon>asterids</taxon>
        <taxon>Ericales</taxon>
        <taxon>Ericaceae</taxon>
        <taxon>Ericoideae</taxon>
        <taxon>Rhodoreae</taxon>
        <taxon>Rhododendron</taxon>
    </lineage>
</organism>
<proteinExistence type="predicted"/>
<accession>A0ACC0L8U4</accession>
<sequence>MADADGNGGDGDVIDRLEDRGGPMVAETGDQMREEVVAGASAVVEGGGDGEEGRERETGNEEKGRATEENPRARVLTGAVGPILAAGGSSLVGESPPMVSGSPGGAGSGEAVGDDPGPNGSPPRDPTRGKSTVIAEEEKPTEEEQTTEAPPVEIREKDIAFRPPVTAATSSRHIPITFDDIAEHTPDEPLRAAERAERERKESEDLLREMETEERAAEEAQGPRVTTVAEAAAVRRPDYTAEAYTPPVPHLFAPSSFSAYTPQRSEYDDEAVLRDPLIHIANTWAEEGAAQRDIRGFGGACKSLTLYEGLPQRVRDLVDAAGFGEFIRTLTRSRIDHAVLVALAERWRDTTNTLHLPPGEMTVTPTDFAAITGLRVGGEPIPFDSSIQDDRVALEWFLGDAPKIEEGMAKYEQFKKYLRKKVTTEREAEQMARAYLLYLFGASLYPNRHSRVHLSYLPALRDLRTASRFDWGGAALGTVYTFMGNSSRTGKSPLATGESGRC</sequence>
<comment type="caution">
    <text evidence="1">The sequence shown here is derived from an EMBL/GenBank/DDBJ whole genome shotgun (WGS) entry which is preliminary data.</text>
</comment>
<evidence type="ECO:0000313" key="1">
    <source>
        <dbReference type="EMBL" id="KAI8524802.1"/>
    </source>
</evidence>
<dbReference type="Proteomes" id="UP001062846">
    <property type="component" value="Chromosome 13"/>
</dbReference>
<gene>
    <name evidence="1" type="ORF">RHMOL_Rhmol13G0178000</name>
</gene>
<keyword evidence="2" id="KW-1185">Reference proteome</keyword>